<organism evidence="2 3">
    <name type="scientific">Denticeps clupeoides</name>
    <name type="common">denticle herring</name>
    <dbReference type="NCBI Taxonomy" id="299321"/>
    <lineage>
        <taxon>Eukaryota</taxon>
        <taxon>Metazoa</taxon>
        <taxon>Chordata</taxon>
        <taxon>Craniata</taxon>
        <taxon>Vertebrata</taxon>
        <taxon>Euteleostomi</taxon>
        <taxon>Actinopterygii</taxon>
        <taxon>Neopterygii</taxon>
        <taxon>Teleostei</taxon>
        <taxon>Clupei</taxon>
        <taxon>Clupeiformes</taxon>
        <taxon>Denticipitoidei</taxon>
        <taxon>Denticipitidae</taxon>
        <taxon>Denticeps</taxon>
    </lineage>
</organism>
<dbReference type="InterPro" id="IPR036282">
    <property type="entry name" value="Glutathione-S-Trfase_C_sf"/>
</dbReference>
<dbReference type="AlphaFoldDB" id="A0AAY4CPC0"/>
<dbReference type="Gene3D" id="1.20.1050.10">
    <property type="match status" value="1"/>
</dbReference>
<proteinExistence type="predicted"/>
<evidence type="ECO:0000259" key="1">
    <source>
        <dbReference type="Pfam" id="PF00043"/>
    </source>
</evidence>
<reference evidence="2" key="2">
    <citation type="submission" date="2025-09" db="UniProtKB">
        <authorList>
            <consortium name="Ensembl"/>
        </authorList>
    </citation>
    <scope>IDENTIFICATION</scope>
</reference>
<dbReference type="Pfam" id="PF00043">
    <property type="entry name" value="GST_C"/>
    <property type="match status" value="1"/>
</dbReference>
<name>A0AAY4CPC0_9TELE</name>
<evidence type="ECO:0000313" key="2">
    <source>
        <dbReference type="Ensembl" id="ENSDCDP00010034276.1"/>
    </source>
</evidence>
<dbReference type="Proteomes" id="UP000694580">
    <property type="component" value="Unplaced"/>
</dbReference>
<accession>A0AAY4CPC0</accession>
<evidence type="ECO:0000313" key="3">
    <source>
        <dbReference type="Proteomes" id="UP000694580"/>
    </source>
</evidence>
<dbReference type="Ensembl" id="ENSDCDT00010042662.1">
    <property type="protein sequence ID" value="ENSDCDP00010034276.1"/>
    <property type="gene ID" value="ENSDCDG00010022048.1"/>
</dbReference>
<dbReference type="InterPro" id="IPR004046">
    <property type="entry name" value="GST_C"/>
</dbReference>
<protein>
    <recommendedName>
        <fullName evidence="1">Glutathione S-transferase C-terminal domain-containing protein</fullName>
    </recommendedName>
</protein>
<keyword evidence="3" id="KW-1185">Reference proteome</keyword>
<sequence>MYELLNQHRMFEPKCLNDFPNLKGLLDQFEGRYRH</sequence>
<reference evidence="2" key="1">
    <citation type="submission" date="2025-08" db="UniProtKB">
        <authorList>
            <consortium name="Ensembl"/>
        </authorList>
    </citation>
    <scope>IDENTIFICATION</scope>
</reference>
<dbReference type="SUPFAM" id="SSF47616">
    <property type="entry name" value="GST C-terminal domain-like"/>
    <property type="match status" value="1"/>
</dbReference>
<feature type="domain" description="Glutathione S-transferase C-terminal" evidence="1">
    <location>
        <begin position="1"/>
        <end position="32"/>
    </location>
</feature>